<dbReference type="RefSeq" id="WP_338102869.1">
    <property type="nucleotide sequence ID" value="NZ_CP131060.1"/>
</dbReference>
<dbReference type="AlphaFoldDB" id="A0AA97A392"/>
<dbReference type="Proteomes" id="UP001303587">
    <property type="component" value="Chromosome"/>
</dbReference>
<protein>
    <submittedName>
        <fullName evidence="1">Uncharacterized protein</fullName>
    </submittedName>
</protein>
<accession>A0AA97A392</accession>
<evidence type="ECO:0000313" key="2">
    <source>
        <dbReference type="Proteomes" id="UP001303587"/>
    </source>
</evidence>
<evidence type="ECO:0000313" key="1">
    <source>
        <dbReference type="EMBL" id="WNY24803.1"/>
    </source>
</evidence>
<gene>
    <name evidence="1" type="ORF">MsAc7_03280</name>
</gene>
<organism evidence="1 2">
    <name type="scientific">Methanolapillus millepedarum</name>
    <dbReference type="NCBI Taxonomy" id="3028296"/>
    <lineage>
        <taxon>Archaea</taxon>
        <taxon>Methanobacteriati</taxon>
        <taxon>Methanobacteriota</taxon>
        <taxon>Stenosarchaea group</taxon>
        <taxon>Methanomicrobia</taxon>
        <taxon>Methanosarcinales</taxon>
        <taxon>Methanosarcinaceae</taxon>
        <taxon>Methanolapillus</taxon>
    </lineage>
</organism>
<dbReference type="EMBL" id="CP131060">
    <property type="protein sequence ID" value="WNY24803.1"/>
    <property type="molecule type" value="Genomic_DNA"/>
</dbReference>
<proteinExistence type="predicted"/>
<dbReference type="GeneID" id="89229448"/>
<dbReference type="InterPro" id="IPR027417">
    <property type="entry name" value="P-loop_NTPase"/>
</dbReference>
<keyword evidence="2" id="KW-1185">Reference proteome</keyword>
<dbReference type="Gene3D" id="3.40.50.300">
    <property type="entry name" value="P-loop containing nucleotide triphosphate hydrolases"/>
    <property type="match status" value="1"/>
</dbReference>
<dbReference type="SUPFAM" id="SSF52540">
    <property type="entry name" value="P-loop containing nucleoside triphosphate hydrolases"/>
    <property type="match status" value="1"/>
</dbReference>
<sequence>MGDGKKINKILVVGLQGSGKTHLVKKLFEERDKYTLVIDPQKEHEGAPFRYTPKHTDFEGISKELEDVINRVIIPNCNKLENKKQYTEALNTIIFDEADLYFPSNKKLPAYATSFFVSCRHYMLTNVITMSRRLMDINYYIRNTADYIIAFKQSGVDDLKLLDKYSKGAADIMKKQIDYDKHNFMIFDRSGNVEIKDGWEDLTNQF</sequence>
<reference evidence="1 2" key="1">
    <citation type="submission" date="2023-07" db="EMBL/GenBank/DDBJ databases">
        <title>Closed genoem sequence of Methanosarcinaceae archaeon Ac7.</title>
        <authorList>
            <person name="Poehlein A."/>
            <person name="Protasov E."/>
            <person name="Platt K."/>
            <person name="Reeh H."/>
            <person name="Daniel R."/>
            <person name="Brune A."/>
        </authorList>
    </citation>
    <scope>NUCLEOTIDE SEQUENCE [LARGE SCALE GENOMIC DNA]</scope>
    <source>
        <strain evidence="1 2">Ac7</strain>
    </source>
</reference>
<name>A0AA97A392_9EURY</name>